<reference evidence="2 3" key="1">
    <citation type="submission" date="2022-06" db="EMBL/GenBank/DDBJ databases">
        <title>Halogeometricum sp. a new haloarchaeum isolate from saline soil.</title>
        <authorList>
            <person name="Strakova D."/>
            <person name="Galisteo C."/>
            <person name="Sanchez-Porro C."/>
            <person name="Ventosa A."/>
        </authorList>
    </citation>
    <scope>NUCLEOTIDE SEQUENCE [LARGE SCALE GENOMIC DNA]</scope>
    <source>
        <strain evidence="2 3">S1BR25-6</strain>
    </source>
</reference>
<comment type="caution">
    <text evidence="2">The sequence shown here is derived from an EMBL/GenBank/DDBJ whole genome shotgun (WGS) entry which is preliminary data.</text>
</comment>
<keyword evidence="1" id="KW-1133">Transmembrane helix</keyword>
<protein>
    <submittedName>
        <fullName evidence="2">Uncharacterized protein</fullName>
    </submittedName>
</protein>
<feature type="transmembrane region" description="Helical" evidence="1">
    <location>
        <begin position="84"/>
        <end position="110"/>
    </location>
</feature>
<feature type="transmembrane region" description="Helical" evidence="1">
    <location>
        <begin position="159"/>
        <end position="180"/>
    </location>
</feature>
<dbReference type="EMBL" id="JAMQOP010000003">
    <property type="protein sequence ID" value="MDS0300209.1"/>
    <property type="molecule type" value="Genomic_DNA"/>
</dbReference>
<name>A0ABU2GHF3_9EURY</name>
<feature type="transmembrane region" description="Helical" evidence="1">
    <location>
        <begin position="192"/>
        <end position="210"/>
    </location>
</feature>
<sequence>MERTRAERGGGDRWRSLAGVVAIVGSLVWMATPWVQTAVLGDRPYVASVFDVTSFGGWALMLVGLVGYHSAFRDEHGRVGRIGVGLTGIGMVLVALLELRSVAAFVGAGFRAVPATGDDPAGLVVTLGFVLGLGCTVVGAGVIGVALRRAGNATMTGALLLLSAPAVPLVLVVLRFLTVLPLPVGRLVVNTNAALLPLGIGWLALGRLVWMHSRRAGG</sequence>
<proteinExistence type="predicted"/>
<feature type="transmembrane region" description="Helical" evidence="1">
    <location>
        <begin position="16"/>
        <end position="35"/>
    </location>
</feature>
<gene>
    <name evidence="2" type="ORF">NDI76_15790</name>
</gene>
<dbReference type="Proteomes" id="UP001257060">
    <property type="component" value="Unassembled WGS sequence"/>
</dbReference>
<evidence type="ECO:0000256" key="1">
    <source>
        <dbReference type="SAM" id="Phobius"/>
    </source>
</evidence>
<feature type="transmembrane region" description="Helical" evidence="1">
    <location>
        <begin position="122"/>
        <end position="147"/>
    </location>
</feature>
<organism evidence="2 3">
    <name type="scientific">Halogeometricum salsisoli</name>
    <dbReference type="NCBI Taxonomy" id="2950536"/>
    <lineage>
        <taxon>Archaea</taxon>
        <taxon>Methanobacteriati</taxon>
        <taxon>Methanobacteriota</taxon>
        <taxon>Stenosarchaea group</taxon>
        <taxon>Halobacteria</taxon>
        <taxon>Halobacteriales</taxon>
        <taxon>Haloferacaceae</taxon>
        <taxon>Halogeometricum</taxon>
    </lineage>
</organism>
<evidence type="ECO:0000313" key="3">
    <source>
        <dbReference type="Proteomes" id="UP001257060"/>
    </source>
</evidence>
<keyword evidence="1" id="KW-0812">Transmembrane</keyword>
<feature type="transmembrane region" description="Helical" evidence="1">
    <location>
        <begin position="55"/>
        <end position="72"/>
    </location>
</feature>
<accession>A0ABU2GHF3</accession>
<keyword evidence="1" id="KW-0472">Membrane</keyword>
<dbReference type="RefSeq" id="WP_310925102.1">
    <property type="nucleotide sequence ID" value="NZ_JAMQOP010000003.1"/>
</dbReference>
<evidence type="ECO:0000313" key="2">
    <source>
        <dbReference type="EMBL" id="MDS0300209.1"/>
    </source>
</evidence>
<keyword evidence="3" id="KW-1185">Reference proteome</keyword>